<dbReference type="AlphaFoldDB" id="A0A066WPU7"/>
<evidence type="ECO:0000256" key="13">
    <source>
        <dbReference type="SAM" id="MobiDB-lite"/>
    </source>
</evidence>
<evidence type="ECO:0000256" key="6">
    <source>
        <dbReference type="ARBA" id="ARBA00022816"/>
    </source>
</evidence>
<feature type="region of interest" description="Disordered" evidence="13">
    <location>
        <begin position="739"/>
        <end position="762"/>
    </location>
</feature>
<protein>
    <recommendedName>
        <fullName evidence="17">Nucleoporin protein Ndc1-Nup</fullName>
    </recommendedName>
</protein>
<dbReference type="GO" id="GO:0070631">
    <property type="term" value="P:spindle pole body localization"/>
    <property type="evidence" value="ECO:0007669"/>
    <property type="project" value="TreeGrafter"/>
</dbReference>
<dbReference type="PANTHER" id="PTHR13269">
    <property type="entry name" value="NUCLEOPORIN NDC1"/>
    <property type="match status" value="1"/>
</dbReference>
<feature type="transmembrane region" description="Helical" evidence="14">
    <location>
        <begin position="138"/>
        <end position="160"/>
    </location>
</feature>
<feature type="transmembrane region" description="Helical" evidence="14">
    <location>
        <begin position="188"/>
        <end position="209"/>
    </location>
</feature>
<evidence type="ECO:0008006" key="17">
    <source>
        <dbReference type="Google" id="ProtNLM"/>
    </source>
</evidence>
<reference evidence="15 16" key="1">
    <citation type="submission" date="2014-05" db="EMBL/GenBank/DDBJ databases">
        <title>Draft genome sequence of a rare smut relative, Tilletiaria anomala UBC 951.</title>
        <authorList>
            <consortium name="DOE Joint Genome Institute"/>
            <person name="Toome M."/>
            <person name="Kuo A."/>
            <person name="Henrissat B."/>
            <person name="Lipzen A."/>
            <person name="Tritt A."/>
            <person name="Yoshinaga Y."/>
            <person name="Zane M."/>
            <person name="Barry K."/>
            <person name="Grigoriev I.V."/>
            <person name="Spatafora J.W."/>
            <person name="Aimea M.C."/>
        </authorList>
    </citation>
    <scope>NUCLEOTIDE SEQUENCE [LARGE SCALE GENOMIC DNA]</scope>
    <source>
        <strain evidence="15 16">UBC 951</strain>
    </source>
</reference>
<dbReference type="GO" id="GO:0030674">
    <property type="term" value="F:protein-macromolecule adaptor activity"/>
    <property type="evidence" value="ECO:0007669"/>
    <property type="project" value="TreeGrafter"/>
</dbReference>
<keyword evidence="9" id="KW-0811">Translocation</keyword>
<feature type="region of interest" description="Disordered" evidence="13">
    <location>
        <begin position="479"/>
        <end position="519"/>
    </location>
</feature>
<dbReference type="GO" id="GO:0070762">
    <property type="term" value="C:nuclear pore transmembrane ring"/>
    <property type="evidence" value="ECO:0007669"/>
    <property type="project" value="TreeGrafter"/>
</dbReference>
<proteinExistence type="inferred from homology"/>
<evidence type="ECO:0000256" key="14">
    <source>
        <dbReference type="SAM" id="Phobius"/>
    </source>
</evidence>
<keyword evidence="8 14" id="KW-1133">Transmembrane helix</keyword>
<keyword evidence="16" id="KW-1185">Reference proteome</keyword>
<keyword evidence="6" id="KW-0509">mRNA transport</keyword>
<comment type="caution">
    <text evidence="15">The sequence shown here is derived from an EMBL/GenBank/DDBJ whole genome shotgun (WGS) entry which is preliminary data.</text>
</comment>
<evidence type="ECO:0000256" key="12">
    <source>
        <dbReference type="ARBA" id="ARBA00023242"/>
    </source>
</evidence>
<dbReference type="HOGENOM" id="CLU_342951_0_0_1"/>
<feature type="region of interest" description="Disordered" evidence="13">
    <location>
        <begin position="540"/>
        <end position="559"/>
    </location>
</feature>
<evidence type="ECO:0000256" key="9">
    <source>
        <dbReference type="ARBA" id="ARBA00023010"/>
    </source>
</evidence>
<dbReference type="GO" id="GO:0051028">
    <property type="term" value="P:mRNA transport"/>
    <property type="evidence" value="ECO:0007669"/>
    <property type="project" value="UniProtKB-KW"/>
</dbReference>
<dbReference type="GO" id="GO:0031965">
    <property type="term" value="C:nuclear membrane"/>
    <property type="evidence" value="ECO:0007669"/>
    <property type="project" value="UniProtKB-SubCell"/>
</dbReference>
<evidence type="ECO:0000256" key="1">
    <source>
        <dbReference type="ARBA" id="ARBA00004232"/>
    </source>
</evidence>
<evidence type="ECO:0000256" key="3">
    <source>
        <dbReference type="ARBA" id="ARBA00005760"/>
    </source>
</evidence>
<feature type="compositionally biased region" description="Polar residues" evidence="13">
    <location>
        <begin position="543"/>
        <end position="559"/>
    </location>
</feature>
<dbReference type="EMBL" id="JMSN01000005">
    <property type="protein sequence ID" value="KDN53029.1"/>
    <property type="molecule type" value="Genomic_DNA"/>
</dbReference>
<gene>
    <name evidence="15" type="ORF">K437DRAFT_135820</name>
</gene>
<dbReference type="InterPro" id="IPR019049">
    <property type="entry name" value="Nucleoporin_prot_Ndc1/Nup"/>
</dbReference>
<evidence type="ECO:0000256" key="11">
    <source>
        <dbReference type="ARBA" id="ARBA00023136"/>
    </source>
</evidence>
<comment type="subcellular location">
    <subcellularLocation>
        <location evidence="1">Nucleus membrane</location>
        <topology evidence="1">Multi-pass membrane protein</topology>
    </subcellularLocation>
    <subcellularLocation>
        <location evidence="2">Nucleus</location>
        <location evidence="2">Nuclear pore complex</location>
    </subcellularLocation>
</comment>
<sequence>MEIEPTVRWSKCILMANRLKRIYALSLLSTHVLLTYLLASLSSSPFAPLLSPLRFFFFGYHSDGSEGAGLLAPSNLFTTAAIWSLGVLPLLVAAKWSVNRGEQTETAASTKDSLGLAKASPASYAVNVLISGRTLASVLLASLCASVFALSIWLCLLLYMPVSANFSPWDARLEVPKRPGQFRPNEHVFYLLVSTFFFGGLYSLLDSLLEPLAAARRQGGSAKKGGWWTLSMPSFDADSVDTSISARLCETLVGSRRLVQTAVVKSLLTSAAQLLLYGLFRRSLYNAVLHAIGLRSPLRVLLIPSFRHVFFTPTFIISVLALHLAIALTWAVAQGLWQVYATHPAALSQFSKDPTKCLVQSLLGTSSSPSQGCGYYAHFAFAELSMLARSDAVRRKAIFRDLSAMGTRPLAARPLFSAATPTSTLSNMGVATSGSTSALASPIGTPRRAAYLAGSNSGNAWNVVVGQCLQVLERQKAWAASRGTPSTPPSAPQSGAKADTSSQGRAVTTSSPQMKSMLKSSDTNIIQQPHLTVWDRLAADAQQGASSGPSTPKATLSTSYSSRSITAADDDDVSHKLAPAGGSLTGQAASAVAQGSAKVSAKAQIVSPVQRIDASTVARGLHKVSVSFWSALPPAQRKRLASTPVLRSLSAFASWAFEPSPALLVRNEVFTGAGGGGGDDALFIWATVALTSLATASLHEDEYGTVQKDLPAIVVSCAETLKAIEDWWHVILQDARKKDQARDADGSNPSNTPSEETEEGRLVAQWQASVEPSLLALRDAVNGILTTFECYQLDLKQHEWELVRSITSVKAVDSTQQQSKMREIAT</sequence>
<keyword evidence="11 14" id="KW-0472">Membrane</keyword>
<dbReference type="GO" id="GO:0005816">
    <property type="term" value="C:spindle pole body"/>
    <property type="evidence" value="ECO:0007669"/>
    <property type="project" value="TreeGrafter"/>
</dbReference>
<evidence type="ECO:0000256" key="10">
    <source>
        <dbReference type="ARBA" id="ARBA00023132"/>
    </source>
</evidence>
<evidence type="ECO:0000313" key="16">
    <source>
        <dbReference type="Proteomes" id="UP000027361"/>
    </source>
</evidence>
<feature type="transmembrane region" description="Helical" evidence="14">
    <location>
        <begin position="309"/>
        <end position="333"/>
    </location>
</feature>
<keyword evidence="5 14" id="KW-0812">Transmembrane</keyword>
<evidence type="ECO:0000256" key="7">
    <source>
        <dbReference type="ARBA" id="ARBA00022927"/>
    </source>
</evidence>
<dbReference type="InParanoid" id="A0A066WPU7"/>
<organism evidence="15 16">
    <name type="scientific">Tilletiaria anomala (strain ATCC 24038 / CBS 436.72 / UBC 951)</name>
    <dbReference type="NCBI Taxonomy" id="1037660"/>
    <lineage>
        <taxon>Eukaryota</taxon>
        <taxon>Fungi</taxon>
        <taxon>Dikarya</taxon>
        <taxon>Basidiomycota</taxon>
        <taxon>Ustilaginomycotina</taxon>
        <taxon>Exobasidiomycetes</taxon>
        <taxon>Georgefischeriales</taxon>
        <taxon>Tilletiariaceae</taxon>
        <taxon>Tilletiaria</taxon>
    </lineage>
</organism>
<dbReference type="STRING" id="1037660.A0A066WPU7"/>
<dbReference type="OrthoDB" id="67850at2759"/>
<keyword evidence="7" id="KW-0653">Protein transport</keyword>
<keyword evidence="12" id="KW-0539">Nucleus</keyword>
<keyword evidence="4" id="KW-0813">Transport</keyword>
<dbReference type="GO" id="GO:0006999">
    <property type="term" value="P:nuclear pore organization"/>
    <property type="evidence" value="ECO:0007669"/>
    <property type="project" value="TreeGrafter"/>
</dbReference>
<dbReference type="Pfam" id="PF09531">
    <property type="entry name" value="Ndc1_Nup"/>
    <property type="match status" value="2"/>
</dbReference>
<feature type="compositionally biased region" description="Polar residues" evidence="13">
    <location>
        <begin position="499"/>
        <end position="519"/>
    </location>
</feature>
<dbReference type="GeneID" id="25261499"/>
<keyword evidence="10" id="KW-0906">Nuclear pore complex</keyword>
<evidence type="ECO:0000256" key="2">
    <source>
        <dbReference type="ARBA" id="ARBA00004567"/>
    </source>
</evidence>
<name>A0A066WPU7_TILAU</name>
<feature type="transmembrane region" description="Helical" evidence="14">
    <location>
        <begin position="21"/>
        <end position="39"/>
    </location>
</feature>
<accession>A0A066WPU7</accession>
<dbReference type="Proteomes" id="UP000027361">
    <property type="component" value="Unassembled WGS sequence"/>
</dbReference>
<feature type="transmembrane region" description="Helical" evidence="14">
    <location>
        <begin position="76"/>
        <end position="94"/>
    </location>
</feature>
<evidence type="ECO:0000256" key="5">
    <source>
        <dbReference type="ARBA" id="ARBA00022692"/>
    </source>
</evidence>
<dbReference type="GO" id="GO:0015031">
    <property type="term" value="P:protein transport"/>
    <property type="evidence" value="ECO:0007669"/>
    <property type="project" value="UniProtKB-KW"/>
</dbReference>
<evidence type="ECO:0000256" key="4">
    <source>
        <dbReference type="ARBA" id="ARBA00022448"/>
    </source>
</evidence>
<evidence type="ECO:0000313" key="15">
    <source>
        <dbReference type="EMBL" id="KDN53029.1"/>
    </source>
</evidence>
<comment type="similarity">
    <text evidence="3">Belongs to the NDC1 family.</text>
</comment>
<evidence type="ECO:0000256" key="8">
    <source>
        <dbReference type="ARBA" id="ARBA00022989"/>
    </source>
</evidence>
<dbReference type="RefSeq" id="XP_013245868.1">
    <property type="nucleotide sequence ID" value="XM_013390414.1"/>
</dbReference>
<dbReference type="PANTHER" id="PTHR13269:SF6">
    <property type="entry name" value="NUCLEOPORIN NDC1"/>
    <property type="match status" value="1"/>
</dbReference>